<evidence type="ECO:0000313" key="2">
    <source>
        <dbReference type="EMBL" id="QNN70825.1"/>
    </source>
</evidence>
<organism evidence="2 3">
    <name type="scientific">Thermomonas carbonis</name>
    <dbReference type="NCBI Taxonomy" id="1463158"/>
    <lineage>
        <taxon>Bacteria</taxon>
        <taxon>Pseudomonadati</taxon>
        <taxon>Pseudomonadota</taxon>
        <taxon>Gammaproteobacteria</taxon>
        <taxon>Lysobacterales</taxon>
        <taxon>Lysobacteraceae</taxon>
        <taxon>Thermomonas</taxon>
    </lineage>
</organism>
<reference evidence="2 3" key="1">
    <citation type="submission" date="2020-08" db="EMBL/GenBank/DDBJ databases">
        <title>Genome sequence of Thermomonas carbonis KCTC 42013T.</title>
        <authorList>
            <person name="Hyun D.-W."/>
            <person name="Bae J.-W."/>
        </authorList>
    </citation>
    <scope>NUCLEOTIDE SEQUENCE [LARGE SCALE GENOMIC DNA]</scope>
    <source>
        <strain evidence="2 3">KCTC 42013</strain>
    </source>
</reference>
<evidence type="ECO:0000259" key="1">
    <source>
        <dbReference type="Pfam" id="PF09500"/>
    </source>
</evidence>
<dbReference type="InterPro" id="IPR012660">
    <property type="entry name" value="YiiD_C"/>
</dbReference>
<dbReference type="Pfam" id="PF09500">
    <property type="entry name" value="YiiD_C"/>
    <property type="match status" value="1"/>
</dbReference>
<dbReference type="AlphaFoldDB" id="A0A7G9SSK0"/>
<dbReference type="KEGG" id="tcn:H9L16_04325"/>
<accession>A0A7G9SSK0</accession>
<dbReference type="NCBIfam" id="TIGR02447">
    <property type="entry name" value="yiiD_Cterm"/>
    <property type="match status" value="1"/>
</dbReference>
<dbReference type="InterPro" id="IPR029069">
    <property type="entry name" value="HotDog_dom_sf"/>
</dbReference>
<sequence length="161" mass="16886">MQIPSSSSPDALLAALAAHYMAMPPVAAMQPRVLDWEDGCLRMHAPLAANVNDKGCAFGGSLSSLMTIAGWGLAFLTLAQAGQEADIYIADSRVRYLKPVYDDLLVEVRLDTAGEGADAIDLPGALRSKGRASVRMEARTVLADGGAAAVLVGRYVAIARD</sequence>
<feature type="domain" description="Thioesterase putative" evidence="1">
    <location>
        <begin position="23"/>
        <end position="158"/>
    </location>
</feature>
<evidence type="ECO:0000313" key="3">
    <source>
        <dbReference type="Proteomes" id="UP000515804"/>
    </source>
</evidence>
<dbReference type="Gene3D" id="3.10.129.10">
    <property type="entry name" value="Hotdog Thioesterase"/>
    <property type="match status" value="1"/>
</dbReference>
<dbReference type="EMBL" id="CP060719">
    <property type="protein sequence ID" value="QNN70825.1"/>
    <property type="molecule type" value="Genomic_DNA"/>
</dbReference>
<dbReference type="RefSeq" id="WP_187553340.1">
    <property type="nucleotide sequence ID" value="NZ_BMZL01000001.1"/>
</dbReference>
<keyword evidence="3" id="KW-1185">Reference proteome</keyword>
<dbReference type="SUPFAM" id="SSF54637">
    <property type="entry name" value="Thioesterase/thiol ester dehydrase-isomerase"/>
    <property type="match status" value="1"/>
</dbReference>
<name>A0A7G9SSK0_9GAMM</name>
<dbReference type="Proteomes" id="UP000515804">
    <property type="component" value="Chromosome"/>
</dbReference>
<protein>
    <submittedName>
        <fullName evidence="2">YiiD C-terminal domain-containing protein</fullName>
    </submittedName>
</protein>
<gene>
    <name evidence="2" type="ORF">H9L16_04325</name>
</gene>
<proteinExistence type="predicted"/>